<evidence type="ECO:0000256" key="2">
    <source>
        <dbReference type="ARBA" id="ARBA00022603"/>
    </source>
</evidence>
<dbReference type="InterPro" id="IPR050723">
    <property type="entry name" value="CFA/CMAS"/>
</dbReference>
<dbReference type="GO" id="GO:0032259">
    <property type="term" value="P:methylation"/>
    <property type="evidence" value="ECO:0007669"/>
    <property type="project" value="UniProtKB-KW"/>
</dbReference>
<evidence type="ECO:0000313" key="8">
    <source>
        <dbReference type="Proteomes" id="UP000558192"/>
    </source>
</evidence>
<dbReference type="EC" id="2.1.1.79" evidence="7"/>
<evidence type="ECO:0000256" key="4">
    <source>
        <dbReference type="ARBA" id="ARBA00022691"/>
    </source>
</evidence>
<dbReference type="Pfam" id="PF02353">
    <property type="entry name" value="CMAS"/>
    <property type="match status" value="1"/>
</dbReference>
<gene>
    <name evidence="7" type="ORF">GGQ97_001698</name>
</gene>
<evidence type="ECO:0000313" key="7">
    <source>
        <dbReference type="EMBL" id="NJC05905.1"/>
    </source>
</evidence>
<feature type="active site" evidence="6">
    <location>
        <position position="396"/>
    </location>
</feature>
<keyword evidence="3 7" id="KW-0808">Transferase</keyword>
<dbReference type="RefSeq" id="WP_168068758.1">
    <property type="nucleotide sequence ID" value="NZ_JAATJC010000001.1"/>
</dbReference>
<comment type="caution">
    <text evidence="7">The sequence shown here is derived from an EMBL/GenBank/DDBJ whole genome shotgun (WGS) entry which is preliminary data.</text>
</comment>
<keyword evidence="2 7" id="KW-0489">Methyltransferase</keyword>
<name>A0A7X5Y8M6_9SPHN</name>
<dbReference type="Proteomes" id="UP000558192">
    <property type="component" value="Unassembled WGS sequence"/>
</dbReference>
<dbReference type="EMBL" id="JAATJC010000001">
    <property type="protein sequence ID" value="NJC05905.1"/>
    <property type="molecule type" value="Genomic_DNA"/>
</dbReference>
<dbReference type="AlphaFoldDB" id="A0A7X5Y8M6"/>
<keyword evidence="5" id="KW-0443">Lipid metabolism</keyword>
<sequence length="415" mass="46274">MASRGSHLLTADRSFVTGAGLLGRLAAPAFARILDQLHQRLREGGIHGTLPDGSTRRIGFHAPGPEPVVTLHSWLALVRLATSGSVGWYKAWARGEWSAADPVPLFDLFMRNAASLRGTARAKGPFRLVNWLAHQWRDNGPGQARRNIAAHYDLGNDFYAAWLDPGMSYSSALFRSPADSLEQAQDAKIDAILDRLAITRETSLLEIGCGWGSLAIRAARRGAQVTGLTLSTEQKSWAEARIRTEGLQDRITILLEDYRDHHGTYDALASVEMVEAVGQRWWPAYLDTIARTLRPGGRAALQYISIRPELFDAYAASADFIQTYIFPGGMLLNEPRFRALAEQRSLGWHEPHAFGLDYAETLRLWRERYDASVKAGRLDDFSPEFHDLWRYYLMYCEGGFRGGGIDVTQVTLTKA</sequence>
<dbReference type="InterPro" id="IPR003333">
    <property type="entry name" value="CMAS"/>
</dbReference>
<dbReference type="SUPFAM" id="SSF53335">
    <property type="entry name" value="S-adenosyl-L-methionine-dependent methyltransferases"/>
    <property type="match status" value="1"/>
</dbReference>
<evidence type="ECO:0000256" key="6">
    <source>
        <dbReference type="PIRSR" id="PIRSR003085-1"/>
    </source>
</evidence>
<keyword evidence="8" id="KW-1185">Reference proteome</keyword>
<dbReference type="GO" id="GO:0008610">
    <property type="term" value="P:lipid biosynthetic process"/>
    <property type="evidence" value="ECO:0007669"/>
    <property type="project" value="InterPro"/>
</dbReference>
<dbReference type="GO" id="GO:0008825">
    <property type="term" value="F:cyclopropane-fatty-acyl-phospholipid synthase activity"/>
    <property type="evidence" value="ECO:0007669"/>
    <property type="project" value="UniProtKB-EC"/>
</dbReference>
<evidence type="ECO:0000256" key="5">
    <source>
        <dbReference type="ARBA" id="ARBA00023098"/>
    </source>
</evidence>
<reference evidence="7 8" key="1">
    <citation type="submission" date="2020-03" db="EMBL/GenBank/DDBJ databases">
        <title>Genomic Encyclopedia of Type Strains, Phase IV (KMG-IV): sequencing the most valuable type-strain genomes for metagenomic binning, comparative biology and taxonomic classification.</title>
        <authorList>
            <person name="Goeker M."/>
        </authorList>
    </citation>
    <scope>NUCLEOTIDE SEQUENCE [LARGE SCALE GENOMIC DNA]</scope>
    <source>
        <strain evidence="7 8">DSM 16846</strain>
    </source>
</reference>
<evidence type="ECO:0000256" key="1">
    <source>
        <dbReference type="ARBA" id="ARBA00010815"/>
    </source>
</evidence>
<protein>
    <submittedName>
        <fullName evidence="7">Cyclopropane-fatty-acyl-phospholipid synthase</fullName>
        <ecNumber evidence="7">2.1.1.79</ecNumber>
    </submittedName>
</protein>
<proteinExistence type="inferred from homology"/>
<dbReference type="CDD" id="cd02440">
    <property type="entry name" value="AdoMet_MTases"/>
    <property type="match status" value="1"/>
</dbReference>
<evidence type="ECO:0000256" key="3">
    <source>
        <dbReference type="ARBA" id="ARBA00022679"/>
    </source>
</evidence>
<comment type="similarity">
    <text evidence="1">Belongs to the CFA/CMAS family.</text>
</comment>
<accession>A0A7X5Y8M6</accession>
<dbReference type="InterPro" id="IPR029063">
    <property type="entry name" value="SAM-dependent_MTases_sf"/>
</dbReference>
<dbReference type="PIRSF" id="PIRSF003085">
    <property type="entry name" value="CMAS"/>
    <property type="match status" value="1"/>
</dbReference>
<dbReference type="PANTHER" id="PTHR43667:SF2">
    <property type="entry name" value="FATTY ACID C-METHYL TRANSFERASE"/>
    <property type="match status" value="1"/>
</dbReference>
<organism evidence="7 8">
    <name type="scientific">Sphingomonas kaistensis</name>
    <dbReference type="NCBI Taxonomy" id="298708"/>
    <lineage>
        <taxon>Bacteria</taxon>
        <taxon>Pseudomonadati</taxon>
        <taxon>Pseudomonadota</taxon>
        <taxon>Alphaproteobacteria</taxon>
        <taxon>Sphingomonadales</taxon>
        <taxon>Sphingomonadaceae</taxon>
        <taxon>Sphingomonas</taxon>
    </lineage>
</organism>
<dbReference type="Gene3D" id="3.40.50.150">
    <property type="entry name" value="Vaccinia Virus protein VP39"/>
    <property type="match status" value="1"/>
</dbReference>
<keyword evidence="4" id="KW-0949">S-adenosyl-L-methionine</keyword>
<dbReference type="PANTHER" id="PTHR43667">
    <property type="entry name" value="CYCLOPROPANE-FATTY-ACYL-PHOSPHOLIPID SYNTHASE"/>
    <property type="match status" value="1"/>
</dbReference>